<gene>
    <name evidence="7" type="ORF">SISNIDRAFT_419019</name>
</gene>
<keyword evidence="3 6" id="KW-0479">Metal-binding</keyword>
<comment type="cofactor">
    <cofactor evidence="1 6">
        <name>Mg(2+)</name>
        <dbReference type="ChEBI" id="CHEBI:18420"/>
    </cofactor>
</comment>
<evidence type="ECO:0000256" key="5">
    <source>
        <dbReference type="ARBA" id="ARBA00023239"/>
    </source>
</evidence>
<evidence type="ECO:0000256" key="1">
    <source>
        <dbReference type="ARBA" id="ARBA00001946"/>
    </source>
</evidence>
<keyword evidence="5 6" id="KW-0456">Lyase</keyword>
<dbReference type="EC" id="4.2.3.-" evidence="6"/>
<comment type="similarity">
    <text evidence="2 6">Belongs to the terpene synthase family.</text>
</comment>
<dbReference type="InterPro" id="IPR034686">
    <property type="entry name" value="Terpene_cyclase-like_2"/>
</dbReference>
<evidence type="ECO:0000256" key="6">
    <source>
        <dbReference type="RuleBase" id="RU366034"/>
    </source>
</evidence>
<dbReference type="SFLD" id="SFLDS00005">
    <property type="entry name" value="Isoprenoid_Synthase_Type_I"/>
    <property type="match status" value="1"/>
</dbReference>
<name>A0A164NMG1_9AGAM</name>
<evidence type="ECO:0000313" key="7">
    <source>
        <dbReference type="EMBL" id="KZS87847.1"/>
    </source>
</evidence>
<accession>A0A164NMG1</accession>
<dbReference type="GO" id="GO:0010333">
    <property type="term" value="F:terpene synthase activity"/>
    <property type="evidence" value="ECO:0007669"/>
    <property type="project" value="InterPro"/>
</dbReference>
<organism evidence="7 8">
    <name type="scientific">Sistotremastrum niveocremeum HHB9708</name>
    <dbReference type="NCBI Taxonomy" id="1314777"/>
    <lineage>
        <taxon>Eukaryota</taxon>
        <taxon>Fungi</taxon>
        <taxon>Dikarya</taxon>
        <taxon>Basidiomycota</taxon>
        <taxon>Agaricomycotina</taxon>
        <taxon>Agaricomycetes</taxon>
        <taxon>Sistotremastrales</taxon>
        <taxon>Sistotremastraceae</taxon>
        <taxon>Sertulicium</taxon>
        <taxon>Sertulicium niveocremeum</taxon>
    </lineage>
</organism>
<dbReference type="PANTHER" id="PTHR35201:SF4">
    <property type="entry name" value="BETA-PINACENE SYNTHASE-RELATED"/>
    <property type="match status" value="1"/>
</dbReference>
<evidence type="ECO:0000256" key="3">
    <source>
        <dbReference type="ARBA" id="ARBA00022723"/>
    </source>
</evidence>
<dbReference type="InterPro" id="IPR008949">
    <property type="entry name" value="Isoprenoid_synthase_dom_sf"/>
</dbReference>
<dbReference type="Pfam" id="PF19086">
    <property type="entry name" value="Terpene_syn_C_2"/>
    <property type="match status" value="1"/>
</dbReference>
<evidence type="ECO:0000256" key="2">
    <source>
        <dbReference type="ARBA" id="ARBA00006333"/>
    </source>
</evidence>
<dbReference type="GO" id="GO:0008299">
    <property type="term" value="P:isoprenoid biosynthetic process"/>
    <property type="evidence" value="ECO:0007669"/>
    <property type="project" value="UniProtKB-ARBA"/>
</dbReference>
<protein>
    <recommendedName>
        <fullName evidence="6">Terpene synthase</fullName>
        <ecNumber evidence="6">4.2.3.-</ecNumber>
    </recommendedName>
</protein>
<evidence type="ECO:0000256" key="4">
    <source>
        <dbReference type="ARBA" id="ARBA00022842"/>
    </source>
</evidence>
<proteinExistence type="inferred from homology"/>
<evidence type="ECO:0000313" key="8">
    <source>
        <dbReference type="Proteomes" id="UP000076722"/>
    </source>
</evidence>
<reference evidence="7 8" key="1">
    <citation type="journal article" date="2016" name="Mol. Biol. Evol.">
        <title>Comparative Genomics of Early-Diverging Mushroom-Forming Fungi Provides Insights into the Origins of Lignocellulose Decay Capabilities.</title>
        <authorList>
            <person name="Nagy L.G."/>
            <person name="Riley R."/>
            <person name="Tritt A."/>
            <person name="Adam C."/>
            <person name="Daum C."/>
            <person name="Floudas D."/>
            <person name="Sun H."/>
            <person name="Yadav J.S."/>
            <person name="Pangilinan J."/>
            <person name="Larsson K.H."/>
            <person name="Matsuura K."/>
            <person name="Barry K."/>
            <person name="Labutti K."/>
            <person name="Kuo R."/>
            <person name="Ohm R.A."/>
            <person name="Bhattacharya S.S."/>
            <person name="Shirouzu T."/>
            <person name="Yoshinaga Y."/>
            <person name="Martin F.M."/>
            <person name="Grigoriev I.V."/>
            <person name="Hibbett D.S."/>
        </authorList>
    </citation>
    <scope>NUCLEOTIDE SEQUENCE [LARGE SCALE GENOMIC DNA]</scope>
    <source>
        <strain evidence="7 8">HHB9708</strain>
    </source>
</reference>
<dbReference type="GO" id="GO:0046872">
    <property type="term" value="F:metal ion binding"/>
    <property type="evidence" value="ECO:0007669"/>
    <property type="project" value="UniProtKB-KW"/>
</dbReference>
<keyword evidence="8" id="KW-1185">Reference proteome</keyword>
<dbReference type="Proteomes" id="UP000076722">
    <property type="component" value="Unassembled WGS sequence"/>
</dbReference>
<dbReference type="EMBL" id="KV419443">
    <property type="protein sequence ID" value="KZS87847.1"/>
    <property type="molecule type" value="Genomic_DNA"/>
</dbReference>
<dbReference type="SUPFAM" id="SSF48576">
    <property type="entry name" value="Terpenoid synthases"/>
    <property type="match status" value="1"/>
</dbReference>
<keyword evidence="4 6" id="KW-0460">Magnesium</keyword>
<dbReference type="SFLD" id="SFLDG01020">
    <property type="entry name" value="Terpene_Cyclase_Like_2"/>
    <property type="match status" value="1"/>
</dbReference>
<dbReference type="PANTHER" id="PTHR35201">
    <property type="entry name" value="TERPENE SYNTHASE"/>
    <property type="match status" value="1"/>
</dbReference>
<dbReference type="AlphaFoldDB" id="A0A164NMG1"/>
<dbReference type="Gene3D" id="1.10.600.10">
    <property type="entry name" value="Farnesyl Diphosphate Synthase"/>
    <property type="match status" value="1"/>
</dbReference>
<sequence length="334" mass="38290">MSTTTIQLPDLFENLPSERSINPHYEPIASQSASWLESFGLLDSKTCELFRRCKPGLLVALAYPHFNPDHLRIAMDMMNCSLYFDERSDARNADEVREDVEIVMDVLRNPEKVRPEGEDKIGVLYQSFWTRALQSASPSSARRFIKSYHQNLLAVISQAHDRQSHTIHTLDSFLPLRRMTVGLVPCLDFLQLGMDIPDEVVEHASISDLIECANDLIVLENDICSYNVEQARNDSSHNILTIISHQLSLSLPEALLYVGTWHHTLTLSFLSKLSSIPYPSFPSEHREDIKAYIWGMGNWVRANVEWSFETERYFGKRGGEVREKREVVLLPKKE</sequence>